<reference evidence="1 2" key="1">
    <citation type="submission" date="2021-03" db="EMBL/GenBank/DDBJ databases">
        <title>Complete genome of Polaribacter_sp.SM13.</title>
        <authorList>
            <person name="Jeong S.W."/>
            <person name="Bae J.W."/>
        </authorList>
    </citation>
    <scope>NUCLEOTIDE SEQUENCE [LARGE SCALE GENOMIC DNA]</scope>
    <source>
        <strain evidence="1 2">SM13</strain>
    </source>
</reference>
<dbReference type="RefSeq" id="WP_208076877.1">
    <property type="nucleotide sequence ID" value="NZ_CP071869.1"/>
</dbReference>
<dbReference type="AlphaFoldDB" id="A0A975CKB0"/>
<dbReference type="Proteomes" id="UP000663920">
    <property type="component" value="Chromosome"/>
</dbReference>
<evidence type="ECO:0000313" key="2">
    <source>
        <dbReference type="Proteomes" id="UP000663920"/>
    </source>
</evidence>
<gene>
    <name evidence="1" type="ORF">J3359_10805</name>
</gene>
<protein>
    <submittedName>
        <fullName evidence="1">Uncharacterized protein</fullName>
    </submittedName>
</protein>
<sequence>MLYKKYKVIVIEQEDWINNEENVTVKDAITSYLQKFVFTNKFENAKSFAYESFLALFTNPLLSLSNIDFDDQIVNELTGEEKCAYEKLKELKLFKSTINKFENNKNYNLIIKRGNCKNSNTGCTDGRDISNGNITITMEEGVNGNPLGFASNLLHEGIHAEIFKYVDERIKGIDPNDRKNLMYYYWLEKQKGDPRYFDANYQHQHMADKYIKPITEALRKLDNYSYTSDYYLGFAWTGLHAYGFDKYWKDGKLVKLTKEMIAEYETKSGIVKNKTKFNGDDCKKI</sequence>
<name>A0A975CKB0_9FLAO</name>
<proteinExistence type="predicted"/>
<dbReference type="KEGG" id="pcea:J3359_10805"/>
<evidence type="ECO:0000313" key="1">
    <source>
        <dbReference type="EMBL" id="QTE21318.1"/>
    </source>
</evidence>
<dbReference type="EMBL" id="CP071869">
    <property type="protein sequence ID" value="QTE21318.1"/>
    <property type="molecule type" value="Genomic_DNA"/>
</dbReference>
<keyword evidence="2" id="KW-1185">Reference proteome</keyword>
<organism evidence="1 2">
    <name type="scientific">Polaribacter cellanae</name>
    <dbReference type="NCBI Taxonomy" id="2818493"/>
    <lineage>
        <taxon>Bacteria</taxon>
        <taxon>Pseudomonadati</taxon>
        <taxon>Bacteroidota</taxon>
        <taxon>Flavobacteriia</taxon>
        <taxon>Flavobacteriales</taxon>
        <taxon>Flavobacteriaceae</taxon>
    </lineage>
</organism>
<accession>A0A975CKB0</accession>